<reference evidence="2" key="1">
    <citation type="journal article" date="2019" name="Int. J. Syst. Evol. Microbiol.">
        <title>The Global Catalogue of Microorganisms (GCM) 10K type strain sequencing project: providing services to taxonomists for standard genome sequencing and annotation.</title>
        <authorList>
            <consortium name="The Broad Institute Genomics Platform"/>
            <consortium name="The Broad Institute Genome Sequencing Center for Infectious Disease"/>
            <person name="Wu L."/>
            <person name="Ma J."/>
        </authorList>
    </citation>
    <scope>NUCLEOTIDE SEQUENCE [LARGE SCALE GENOMIC DNA]</scope>
    <source>
        <strain evidence="2">NBRC 102520</strain>
    </source>
</reference>
<dbReference type="EMBL" id="BSOW01000058">
    <property type="protein sequence ID" value="GLR91919.1"/>
    <property type="molecule type" value="Genomic_DNA"/>
</dbReference>
<protein>
    <submittedName>
        <fullName evidence="1">Uncharacterized protein</fullName>
    </submittedName>
</protein>
<organism evidence="1 2">
    <name type="scientific">Bradyrhizobium iriomotense</name>
    <dbReference type="NCBI Taxonomy" id="441950"/>
    <lineage>
        <taxon>Bacteria</taxon>
        <taxon>Pseudomonadati</taxon>
        <taxon>Pseudomonadota</taxon>
        <taxon>Alphaproteobacteria</taxon>
        <taxon>Hyphomicrobiales</taxon>
        <taxon>Nitrobacteraceae</taxon>
        <taxon>Bradyrhizobium</taxon>
    </lineage>
</organism>
<evidence type="ECO:0000313" key="2">
    <source>
        <dbReference type="Proteomes" id="UP001156905"/>
    </source>
</evidence>
<keyword evidence="2" id="KW-1185">Reference proteome</keyword>
<gene>
    <name evidence="1" type="ORF">GCM10007857_86370</name>
</gene>
<accession>A0ABQ6BBW2</accession>
<proteinExistence type="predicted"/>
<comment type="caution">
    <text evidence="1">The sequence shown here is derived from an EMBL/GenBank/DDBJ whole genome shotgun (WGS) entry which is preliminary data.</text>
</comment>
<name>A0ABQ6BBW2_9BRAD</name>
<dbReference type="Proteomes" id="UP001156905">
    <property type="component" value="Unassembled WGS sequence"/>
</dbReference>
<evidence type="ECO:0000313" key="1">
    <source>
        <dbReference type="EMBL" id="GLR91919.1"/>
    </source>
</evidence>
<sequence>MVTTTHAKAFEPRCQPGGCYAKCPARVSIPAAVPVASRQDPLFWAAGEEALGVVQTKVWEKACGFAGIAHADWIDSSLPRQVAPFQKEAPEAAELPHRETVHRCMIGQFLTNACLTPSGEVSQLRMRERPIVGTEHHFVERHDESSSHLERPLL</sequence>